<proteinExistence type="predicted"/>
<dbReference type="HOGENOM" id="CLU_155240_0_0_6"/>
<dbReference type="KEGG" id="pmot:X970_10560"/>
<evidence type="ECO:0000313" key="2">
    <source>
        <dbReference type="Proteomes" id="UP000018660"/>
    </source>
</evidence>
<dbReference type="EMBL" id="CP006979">
    <property type="protein sequence ID" value="AHC91065.1"/>
    <property type="molecule type" value="Genomic_DNA"/>
</dbReference>
<evidence type="ECO:0000313" key="1">
    <source>
        <dbReference type="EMBL" id="AHC91065.1"/>
    </source>
</evidence>
<dbReference type="PATRIC" id="fig|1435058.3.peg.2065"/>
<accession>V9VAY6</accession>
<name>V9VAY6_9PSED</name>
<gene>
    <name evidence="1" type="ORF">X970_10560</name>
</gene>
<protein>
    <submittedName>
        <fullName evidence="1">Uncharacterized protein</fullName>
    </submittedName>
</protein>
<reference evidence="1 2" key="1">
    <citation type="submission" date="2013-12" db="EMBL/GenBank/DDBJ databases">
        <title>Complete Genomes of Pseudomonas monteilii SB3078 and SB3101, two Benzene, Toluene and Ethylbenzene Degrading Bacteria used for Bioaugmentation.</title>
        <authorList>
            <person name="Dueholm M.S."/>
            <person name="Albertsen M."/>
            <person name="D'Imperio S."/>
            <person name="Tale V.P."/>
            <person name="Lewis D."/>
            <person name="Nilsen P.H."/>
            <person name="Nielsen J.L."/>
        </authorList>
    </citation>
    <scope>NUCLEOTIDE SEQUENCE [LARGE SCALE GENOMIC DNA]</scope>
    <source>
        <strain evidence="1 2">SB3101</strain>
    </source>
</reference>
<dbReference type="AlphaFoldDB" id="V9VAY6"/>
<organism evidence="1 2">
    <name type="scientific">Pseudomonas monteilii SB3101</name>
    <dbReference type="NCBI Taxonomy" id="1435058"/>
    <lineage>
        <taxon>Bacteria</taxon>
        <taxon>Pseudomonadati</taxon>
        <taxon>Pseudomonadota</taxon>
        <taxon>Gammaproteobacteria</taxon>
        <taxon>Pseudomonadales</taxon>
        <taxon>Pseudomonadaceae</taxon>
        <taxon>Pseudomonas</taxon>
    </lineage>
</organism>
<dbReference type="Proteomes" id="UP000018660">
    <property type="component" value="Chromosome"/>
</dbReference>
<sequence>MRIASISTVRVTTLVLSAGIPHRRKQLLHRLVLVMLSGKDQASVALGVLHVEVKAGLDELCEHGLIALACRFEILIAQALLDRQFVLSVSRYGQQAQHGREHQSVHDSLIEKNDQTVEASPRHRGAWYRQGRLLPG</sequence>